<name>A0ABN1FQB1_9PROT</name>
<feature type="domain" description="DJ-1/PfpI" evidence="2">
    <location>
        <begin position="8"/>
        <end position="166"/>
    </location>
</feature>
<dbReference type="Proteomes" id="UP001501588">
    <property type="component" value="Unassembled WGS sequence"/>
</dbReference>
<dbReference type="Gene3D" id="3.40.50.880">
    <property type="match status" value="1"/>
</dbReference>
<dbReference type="PANTHER" id="PTHR43130:SF2">
    <property type="entry name" value="DJ-1_PFPI DOMAIN-CONTAINING PROTEIN"/>
    <property type="match status" value="1"/>
</dbReference>
<dbReference type="CDD" id="cd03139">
    <property type="entry name" value="GATase1_PfpI_2"/>
    <property type="match status" value="1"/>
</dbReference>
<dbReference type="Pfam" id="PF01965">
    <property type="entry name" value="DJ-1_PfpI"/>
    <property type="match status" value="1"/>
</dbReference>
<dbReference type="InterPro" id="IPR029062">
    <property type="entry name" value="Class_I_gatase-like"/>
</dbReference>
<evidence type="ECO:0000259" key="2">
    <source>
        <dbReference type="Pfam" id="PF01965"/>
    </source>
</evidence>
<feature type="region of interest" description="Disordered" evidence="1">
    <location>
        <begin position="188"/>
        <end position="208"/>
    </location>
</feature>
<gene>
    <name evidence="3" type="ORF">GCM10009416_37450</name>
</gene>
<reference evidence="3 4" key="1">
    <citation type="journal article" date="2019" name="Int. J. Syst. Evol. Microbiol.">
        <title>The Global Catalogue of Microorganisms (GCM) 10K type strain sequencing project: providing services to taxonomists for standard genome sequencing and annotation.</title>
        <authorList>
            <consortium name="The Broad Institute Genomics Platform"/>
            <consortium name="The Broad Institute Genome Sequencing Center for Infectious Disease"/>
            <person name="Wu L."/>
            <person name="Ma J."/>
        </authorList>
    </citation>
    <scope>NUCLEOTIDE SEQUENCE [LARGE SCALE GENOMIC DNA]</scope>
    <source>
        <strain evidence="3 4">JCM 9933</strain>
    </source>
</reference>
<proteinExistence type="predicted"/>
<dbReference type="EMBL" id="BAAAFZ010000060">
    <property type="protein sequence ID" value="GAA0595622.1"/>
    <property type="molecule type" value="Genomic_DNA"/>
</dbReference>
<sequence>MAEPLNIGFLLFPRLTQLDLTGPYEVFSRLPGAKVRLVWKALEPVRADTGIAMLPDTTLAECPPLDLVCVPGGPGVGAMMEDEEVLEFLRRQAAGARYVTSVCTGALVLGAAGLLRGKRATTHWASHDFLPALGATPVEGRVVRDGNLFTGGGVTAGIDFALAIAAEVADPEAAQAIQLHIEYAPAPPFDSGTPKTASPAVLAETKRRASATRTEREALIGRVAARLAAAA</sequence>
<accession>A0ABN1FQB1</accession>
<dbReference type="RefSeq" id="WP_343896915.1">
    <property type="nucleotide sequence ID" value="NZ_BAAAFZ010000060.1"/>
</dbReference>
<dbReference type="SUPFAM" id="SSF52317">
    <property type="entry name" value="Class I glutamine amidotransferase-like"/>
    <property type="match status" value="1"/>
</dbReference>
<comment type="caution">
    <text evidence="3">The sequence shown here is derived from an EMBL/GenBank/DDBJ whole genome shotgun (WGS) entry which is preliminary data.</text>
</comment>
<dbReference type="InterPro" id="IPR002818">
    <property type="entry name" value="DJ-1/PfpI"/>
</dbReference>
<evidence type="ECO:0000313" key="3">
    <source>
        <dbReference type="EMBL" id="GAA0595622.1"/>
    </source>
</evidence>
<protein>
    <submittedName>
        <fullName evidence="3">DJ-1/PfpI family protein</fullName>
    </submittedName>
</protein>
<dbReference type="PANTHER" id="PTHR43130">
    <property type="entry name" value="ARAC-FAMILY TRANSCRIPTIONAL REGULATOR"/>
    <property type="match status" value="1"/>
</dbReference>
<organism evidence="3 4">
    <name type="scientific">Craurococcus roseus</name>
    <dbReference type="NCBI Taxonomy" id="77585"/>
    <lineage>
        <taxon>Bacteria</taxon>
        <taxon>Pseudomonadati</taxon>
        <taxon>Pseudomonadota</taxon>
        <taxon>Alphaproteobacteria</taxon>
        <taxon>Acetobacterales</taxon>
        <taxon>Acetobacteraceae</taxon>
        <taxon>Craurococcus</taxon>
    </lineage>
</organism>
<keyword evidence="4" id="KW-1185">Reference proteome</keyword>
<evidence type="ECO:0000313" key="4">
    <source>
        <dbReference type="Proteomes" id="UP001501588"/>
    </source>
</evidence>
<evidence type="ECO:0000256" key="1">
    <source>
        <dbReference type="SAM" id="MobiDB-lite"/>
    </source>
</evidence>
<dbReference type="InterPro" id="IPR052158">
    <property type="entry name" value="INH-QAR"/>
</dbReference>